<dbReference type="Proteomes" id="UP000011612">
    <property type="component" value="Unassembled WGS sequence"/>
</dbReference>
<dbReference type="OrthoDB" id="386602at2157"/>
<dbReference type="PATRIC" id="fig|1230453.4.peg.2539"/>
<keyword evidence="2" id="KW-1185">Reference proteome</keyword>
<dbReference type="EMBL" id="AOLK01000020">
    <property type="protein sequence ID" value="ELZ84434.1"/>
    <property type="molecule type" value="Genomic_DNA"/>
</dbReference>
<proteinExistence type="predicted"/>
<reference evidence="1 2" key="1">
    <citation type="journal article" date="2014" name="PLoS Genet.">
        <title>Phylogenetically driven sequencing of extremely halophilic archaea reveals strategies for static and dynamic osmo-response.</title>
        <authorList>
            <person name="Becker E.A."/>
            <person name="Seitzer P.M."/>
            <person name="Tritt A."/>
            <person name="Larsen D."/>
            <person name="Krusor M."/>
            <person name="Yao A.I."/>
            <person name="Wu D."/>
            <person name="Madern D."/>
            <person name="Eisen J.A."/>
            <person name="Darling A.E."/>
            <person name="Facciotti M.T."/>
        </authorList>
    </citation>
    <scope>NUCLEOTIDE SEQUENCE [LARGE SCALE GENOMIC DNA]</scope>
    <source>
        <strain evidence="1 2">ATCC BAA-1513</strain>
    </source>
</reference>
<gene>
    <name evidence="1" type="ORF">C453_12846</name>
</gene>
<protein>
    <submittedName>
        <fullName evidence="1">Uncharacterized protein</fullName>
    </submittedName>
</protein>
<accession>M0HMV3</accession>
<comment type="caution">
    <text evidence="1">The sequence shown here is derived from an EMBL/GenBank/DDBJ whole genome shotgun (WGS) entry which is preliminary data.</text>
</comment>
<evidence type="ECO:0000313" key="1">
    <source>
        <dbReference type="EMBL" id="ELZ84434.1"/>
    </source>
</evidence>
<organism evidence="1 2">
    <name type="scientific">Haloferax elongans ATCC BAA-1513</name>
    <dbReference type="NCBI Taxonomy" id="1230453"/>
    <lineage>
        <taxon>Archaea</taxon>
        <taxon>Methanobacteriati</taxon>
        <taxon>Methanobacteriota</taxon>
        <taxon>Stenosarchaea group</taxon>
        <taxon>Halobacteria</taxon>
        <taxon>Halobacteriales</taxon>
        <taxon>Haloferacaceae</taxon>
        <taxon>Haloferax</taxon>
    </lineage>
</organism>
<dbReference type="STRING" id="1230453.C453_12846"/>
<name>M0HMV3_HALEO</name>
<sequence>MPSDAVEGLTREDVLGTTVKSSAGHWYEVTETDNGGRLDLVAVDSDNVGHTMDADDLLDRLNDGEWETVYEGTTREIVTDGGHNQCSNCGSHLPEEIDEGTGVYCPDCGLGQLVTDGGWNVDGEAPPRGCDHPEPAVLEDDHAWDLVKGVMLVRGTCTSCGRDVEETYHISRESVSDEPVALTDGGDRT</sequence>
<dbReference type="RefSeq" id="WP_008324994.1">
    <property type="nucleotide sequence ID" value="NZ_AOLK01000020.1"/>
</dbReference>
<dbReference type="AlphaFoldDB" id="M0HMV3"/>
<evidence type="ECO:0000313" key="2">
    <source>
        <dbReference type="Proteomes" id="UP000011612"/>
    </source>
</evidence>